<keyword evidence="1" id="KW-0812">Transmembrane</keyword>
<accession>A0ABR1TJG7</accession>
<name>A0ABR1TJG7_9PEZI</name>
<dbReference type="Proteomes" id="UP001446871">
    <property type="component" value="Unassembled WGS sequence"/>
</dbReference>
<proteinExistence type="predicted"/>
<keyword evidence="1" id="KW-0472">Membrane</keyword>
<keyword evidence="3" id="KW-1185">Reference proteome</keyword>
<feature type="transmembrane region" description="Helical" evidence="1">
    <location>
        <begin position="157"/>
        <end position="178"/>
    </location>
</feature>
<sequence>MTMQSDTQCNTSGDHWHPKQPFPDSTFVVIRVSSPSTSDSVAYLFASPVYPSDTAHPNSFDLGHHNRQDQQAAINGIVTSQIRYRQNQNHNSIVKITIRGAIITRTNNIFVIITIKRAIITIKRAIITNNIIVVIKTQRTIITKTKQIITAGSPLRLLFVNVFFFIFFFLLVCGVAYAPSYRRVAAENKAFDDTSRDTEEGKSAAGETALLPRSPPSCITNCNTITCFLKQQDPSEECITSGKPTELTLTIIYEAHAQCG</sequence>
<organism evidence="2 3">
    <name type="scientific">Apiospora saccharicola</name>
    <dbReference type="NCBI Taxonomy" id="335842"/>
    <lineage>
        <taxon>Eukaryota</taxon>
        <taxon>Fungi</taxon>
        <taxon>Dikarya</taxon>
        <taxon>Ascomycota</taxon>
        <taxon>Pezizomycotina</taxon>
        <taxon>Sordariomycetes</taxon>
        <taxon>Xylariomycetidae</taxon>
        <taxon>Amphisphaeriales</taxon>
        <taxon>Apiosporaceae</taxon>
        <taxon>Apiospora</taxon>
    </lineage>
</organism>
<comment type="caution">
    <text evidence="2">The sequence shown here is derived from an EMBL/GenBank/DDBJ whole genome shotgun (WGS) entry which is preliminary data.</text>
</comment>
<evidence type="ECO:0000313" key="3">
    <source>
        <dbReference type="Proteomes" id="UP001446871"/>
    </source>
</evidence>
<gene>
    <name evidence="2" type="ORF">PG996_014135</name>
</gene>
<evidence type="ECO:0000313" key="2">
    <source>
        <dbReference type="EMBL" id="KAK8046071.1"/>
    </source>
</evidence>
<protein>
    <submittedName>
        <fullName evidence="2">Uncharacterized protein</fullName>
    </submittedName>
</protein>
<keyword evidence="1" id="KW-1133">Transmembrane helix</keyword>
<reference evidence="2 3" key="1">
    <citation type="submission" date="2023-01" db="EMBL/GenBank/DDBJ databases">
        <title>Analysis of 21 Apiospora genomes using comparative genomics revels a genus with tremendous synthesis potential of carbohydrate active enzymes and secondary metabolites.</title>
        <authorList>
            <person name="Sorensen T."/>
        </authorList>
    </citation>
    <scope>NUCLEOTIDE SEQUENCE [LARGE SCALE GENOMIC DNA]</scope>
    <source>
        <strain evidence="2 3">CBS 83171</strain>
    </source>
</reference>
<evidence type="ECO:0000256" key="1">
    <source>
        <dbReference type="SAM" id="Phobius"/>
    </source>
</evidence>
<dbReference type="EMBL" id="JAQQWM010000009">
    <property type="protein sequence ID" value="KAK8046071.1"/>
    <property type="molecule type" value="Genomic_DNA"/>
</dbReference>